<dbReference type="GO" id="GO:0005634">
    <property type="term" value="C:nucleus"/>
    <property type="evidence" value="ECO:0007669"/>
    <property type="project" value="UniProtKB-SubCell"/>
</dbReference>
<accession>A0AAV7JWZ8</accession>
<comment type="caution">
    <text evidence="6">The sequence shown here is derived from an EMBL/GenBank/DDBJ whole genome shotgun (WGS) entry which is preliminary data.</text>
</comment>
<dbReference type="InterPro" id="IPR017266">
    <property type="entry name" value="DOC_1/2"/>
</dbReference>
<dbReference type="EMBL" id="JAKMXF010000266">
    <property type="protein sequence ID" value="KAI6653477.1"/>
    <property type="molecule type" value="Genomic_DNA"/>
</dbReference>
<feature type="region of interest" description="Disordered" evidence="5">
    <location>
        <begin position="1"/>
        <end position="23"/>
    </location>
</feature>
<keyword evidence="3" id="KW-0597">Phosphoprotein</keyword>
<sequence>MAGNSTDSLSIPNQQLIQPRNDHHQIMPVSTKPEMSIIMHPHVQAVQPIAQQLSPNEALFKSYDALIQELSEIGRDIKPCYQGNRASVERLKRGITQSKARVRECLNYADRLQKLYNTDL</sequence>
<evidence type="ECO:0000256" key="1">
    <source>
        <dbReference type="ARBA" id="ARBA00004123"/>
    </source>
</evidence>
<evidence type="ECO:0000256" key="3">
    <source>
        <dbReference type="ARBA" id="ARBA00022553"/>
    </source>
</evidence>
<dbReference type="GO" id="GO:0005737">
    <property type="term" value="C:cytoplasm"/>
    <property type="evidence" value="ECO:0007669"/>
    <property type="project" value="TreeGrafter"/>
</dbReference>
<evidence type="ECO:0000313" key="6">
    <source>
        <dbReference type="EMBL" id="KAI6653477.1"/>
    </source>
</evidence>
<evidence type="ECO:0000313" key="7">
    <source>
        <dbReference type="Proteomes" id="UP001165289"/>
    </source>
</evidence>
<dbReference type="Gene3D" id="6.10.140.1300">
    <property type="match status" value="1"/>
</dbReference>
<evidence type="ECO:0000256" key="2">
    <source>
        <dbReference type="ARBA" id="ARBA00008485"/>
    </source>
</evidence>
<evidence type="ECO:0000256" key="4">
    <source>
        <dbReference type="ARBA" id="ARBA00023242"/>
    </source>
</evidence>
<dbReference type="Pfam" id="PF09806">
    <property type="entry name" value="CDK2AP"/>
    <property type="match status" value="1"/>
</dbReference>
<reference evidence="6 7" key="1">
    <citation type="journal article" date="2023" name="BMC Biol.">
        <title>The compact genome of the sponge Oopsacas minuta (Hexactinellida) is lacking key metazoan core genes.</title>
        <authorList>
            <person name="Santini S."/>
            <person name="Schenkelaars Q."/>
            <person name="Jourda C."/>
            <person name="Duchesne M."/>
            <person name="Belahbib H."/>
            <person name="Rocher C."/>
            <person name="Selva M."/>
            <person name="Riesgo A."/>
            <person name="Vervoort M."/>
            <person name="Leys S.P."/>
            <person name="Kodjabachian L."/>
            <person name="Le Bivic A."/>
            <person name="Borchiellini C."/>
            <person name="Claverie J.M."/>
            <person name="Renard E."/>
        </authorList>
    </citation>
    <scope>NUCLEOTIDE SEQUENCE [LARGE SCALE GENOMIC DNA]</scope>
    <source>
        <strain evidence="6">SPO-2</strain>
    </source>
</reference>
<comment type="subcellular location">
    <subcellularLocation>
        <location evidence="1">Nucleus</location>
    </subcellularLocation>
</comment>
<evidence type="ECO:0000256" key="5">
    <source>
        <dbReference type="SAM" id="MobiDB-lite"/>
    </source>
</evidence>
<protein>
    <submittedName>
        <fullName evidence="6">Uncharacterized protein</fullName>
    </submittedName>
</protein>
<dbReference type="AlphaFoldDB" id="A0AAV7JWZ8"/>
<keyword evidence="4" id="KW-0539">Nucleus</keyword>
<feature type="compositionally biased region" description="Polar residues" evidence="5">
    <location>
        <begin position="1"/>
        <end position="18"/>
    </location>
</feature>
<proteinExistence type="inferred from homology"/>
<organism evidence="6 7">
    <name type="scientific">Oopsacas minuta</name>
    <dbReference type="NCBI Taxonomy" id="111878"/>
    <lineage>
        <taxon>Eukaryota</taxon>
        <taxon>Metazoa</taxon>
        <taxon>Porifera</taxon>
        <taxon>Hexactinellida</taxon>
        <taxon>Hexasterophora</taxon>
        <taxon>Lyssacinosida</taxon>
        <taxon>Leucopsacidae</taxon>
        <taxon>Oopsacas</taxon>
    </lineage>
</organism>
<dbReference type="PANTHER" id="PTHR22607">
    <property type="entry name" value="DELETED IN ORAL CANCER 1/CDK2-ASSOCIATED PROTEIN 1"/>
    <property type="match status" value="1"/>
</dbReference>
<dbReference type="Proteomes" id="UP001165289">
    <property type="component" value="Unassembled WGS sequence"/>
</dbReference>
<comment type="similarity">
    <text evidence="2">Belongs to the CDK2AP family.</text>
</comment>
<keyword evidence="7" id="KW-1185">Reference proteome</keyword>
<name>A0AAV7JWZ8_9METZ</name>
<gene>
    <name evidence="6" type="ORF">LOD99_3373</name>
</gene>
<dbReference type="PANTHER" id="PTHR22607:SF3">
    <property type="entry name" value="CDK2-ASSOCIATED PROTEIN 1, ISOFORM B"/>
    <property type="match status" value="1"/>
</dbReference>